<evidence type="ECO:0000256" key="8">
    <source>
        <dbReference type="SAM" id="Coils"/>
    </source>
</evidence>
<feature type="domain" description="UVR" evidence="9">
    <location>
        <begin position="205"/>
        <end position="240"/>
    </location>
</feature>
<dbReference type="PROSITE" id="PS50151">
    <property type="entry name" value="UVR"/>
    <property type="match status" value="1"/>
</dbReference>
<proteinExistence type="inferred from homology"/>
<dbReference type="RefSeq" id="WP_005539770.1">
    <property type="nucleotide sequence ID" value="NZ_JH378830.1"/>
</dbReference>
<dbReference type="GO" id="GO:0005737">
    <property type="term" value="C:cytoplasm"/>
    <property type="evidence" value="ECO:0007669"/>
    <property type="project" value="UniProtKB-SubCell"/>
</dbReference>
<keyword evidence="4 7" id="KW-0267">Excision nuclease</keyword>
<dbReference type="SUPFAM" id="SSF47781">
    <property type="entry name" value="RuvA domain 2-like"/>
    <property type="match status" value="1"/>
</dbReference>
<dbReference type="InterPro" id="IPR038476">
    <property type="entry name" value="UvrC_RNase_H_dom_sf"/>
</dbReference>
<organism evidence="12 13">
    <name type="scientific">Johnsonella ignava ATCC 51276</name>
    <dbReference type="NCBI Taxonomy" id="679200"/>
    <lineage>
        <taxon>Bacteria</taxon>
        <taxon>Bacillati</taxon>
        <taxon>Bacillota</taxon>
        <taxon>Clostridia</taxon>
        <taxon>Lachnospirales</taxon>
        <taxon>Lachnospiraceae</taxon>
        <taxon>Johnsonella</taxon>
    </lineage>
</organism>
<dbReference type="InterPro" id="IPR000305">
    <property type="entry name" value="GIY-YIG_endonuc"/>
</dbReference>
<comment type="caution">
    <text evidence="12">The sequence shown here is derived from an EMBL/GenBank/DDBJ whole genome shotgun (WGS) entry which is preliminary data.</text>
</comment>
<keyword evidence="6 7" id="KW-0742">SOS response</keyword>
<dbReference type="eggNOG" id="COG0322">
    <property type="taxonomic scope" value="Bacteria"/>
</dbReference>
<comment type="function">
    <text evidence="7">The UvrABC repair system catalyzes the recognition and processing of DNA lesions. UvrC both incises the 5' and 3' sides of the lesion. The N-terminal half is responsible for the 3' incision and the C-terminal half is responsible for the 5' incision.</text>
</comment>
<dbReference type="OrthoDB" id="9804933at2"/>
<evidence type="ECO:0000259" key="11">
    <source>
        <dbReference type="PROSITE" id="PS50165"/>
    </source>
</evidence>
<evidence type="ECO:0000256" key="2">
    <source>
        <dbReference type="ARBA" id="ARBA00022763"/>
    </source>
</evidence>
<reference evidence="12 13" key="1">
    <citation type="submission" date="2011-08" db="EMBL/GenBank/DDBJ databases">
        <title>The Genome Sequence of Johnsonella ignava ATCC 51276.</title>
        <authorList>
            <consortium name="The Broad Institute Genome Sequencing Platform"/>
            <person name="Earl A."/>
            <person name="Ward D."/>
            <person name="Feldgarden M."/>
            <person name="Gevers D."/>
            <person name="Izard J."/>
            <person name="Blanton J.M."/>
            <person name="Baranova O.V."/>
            <person name="Dewhirst F.E."/>
            <person name="Young S.K."/>
            <person name="Zeng Q."/>
            <person name="Gargeya S."/>
            <person name="Fitzgerald M."/>
            <person name="Haas B."/>
            <person name="Abouelleil A."/>
            <person name="Alvarado L."/>
            <person name="Arachchi H.M."/>
            <person name="Berlin A."/>
            <person name="Brown A."/>
            <person name="Chapman S.B."/>
            <person name="Chen Z."/>
            <person name="Dunbar C."/>
            <person name="Freedman E."/>
            <person name="Gearin G."/>
            <person name="Gellesch M."/>
            <person name="Goldberg J."/>
            <person name="Griggs A."/>
            <person name="Gujja S."/>
            <person name="Heiman D."/>
            <person name="Howarth C."/>
            <person name="Larson L."/>
            <person name="Lui A."/>
            <person name="MacDonald P.J.P."/>
            <person name="Montmayeur A."/>
            <person name="Murphy C."/>
            <person name="Neiman D."/>
            <person name="Pearson M."/>
            <person name="Priest M."/>
            <person name="Roberts A."/>
            <person name="Saif S."/>
            <person name="Shea T."/>
            <person name="Shenoy N."/>
            <person name="Sisk P."/>
            <person name="Stolte C."/>
            <person name="Sykes S."/>
            <person name="Wortman J."/>
            <person name="Nusbaum C."/>
            <person name="Birren B."/>
        </authorList>
    </citation>
    <scope>NUCLEOTIDE SEQUENCE [LARGE SCALE GENOMIC DNA]</scope>
    <source>
        <strain evidence="12 13">ATCC 51276</strain>
    </source>
</reference>
<dbReference type="Pfam" id="PF01541">
    <property type="entry name" value="GIY-YIG"/>
    <property type="match status" value="1"/>
</dbReference>
<feature type="coiled-coil region" evidence="8">
    <location>
        <begin position="190"/>
        <end position="217"/>
    </location>
</feature>
<evidence type="ECO:0000259" key="10">
    <source>
        <dbReference type="PROSITE" id="PS50164"/>
    </source>
</evidence>
<dbReference type="SUPFAM" id="SSF46600">
    <property type="entry name" value="C-terminal UvrC-binding domain of UvrB"/>
    <property type="match status" value="1"/>
</dbReference>
<dbReference type="PROSITE" id="PS50165">
    <property type="entry name" value="UVRC"/>
    <property type="match status" value="1"/>
</dbReference>
<comment type="subcellular location">
    <subcellularLocation>
        <location evidence="7">Cytoplasm</location>
    </subcellularLocation>
</comment>
<dbReference type="InterPro" id="IPR004791">
    <property type="entry name" value="UvrC"/>
</dbReference>
<dbReference type="NCBIfam" id="TIGR00194">
    <property type="entry name" value="uvrC"/>
    <property type="match status" value="1"/>
</dbReference>
<dbReference type="STRING" id="679200.HMPREF9333_00634"/>
<dbReference type="GO" id="GO:0009380">
    <property type="term" value="C:excinuclease repair complex"/>
    <property type="evidence" value="ECO:0007669"/>
    <property type="project" value="InterPro"/>
</dbReference>
<dbReference type="Gene3D" id="3.30.420.340">
    <property type="entry name" value="UvrC, RNAse H endonuclease domain"/>
    <property type="match status" value="1"/>
</dbReference>
<dbReference type="GO" id="GO:0009381">
    <property type="term" value="F:excinuclease ABC activity"/>
    <property type="evidence" value="ECO:0007669"/>
    <property type="project" value="UniProtKB-UniRule"/>
</dbReference>
<dbReference type="PROSITE" id="PS50164">
    <property type="entry name" value="GIY_YIG"/>
    <property type="match status" value="1"/>
</dbReference>
<sequence length="611" mass="71075">MAFIIEDELRKLPASPGVYIMHDKKDDILYVGKAVSLKNRVRQYFQSSRGKSTKIMQMVSKIHRFEYIVTDSELEALVLENNLIKEHRPRYNTMLKDDKTYPYIKFTVSEDYPRIMLTRKLKKDKAKYFGPFTSSTAVNNTLDFLRKTFRIRNCSRNLPKDIRKQRACLDYYIHQCDAPCQGFVSKDDYNKQVSLALEFLNGNYKKLTDEIQKQMNEASQQFKYEEAAQLRDLLNSLLHVTQKQKISSESMEDRDIIALAKDEEDVLVQIFFIRDGKMVGREHHYVQVSIDDENPYILESFVKQFYAGTPFLPKELWLQYALPDEELISNWLSQKRRTKVRLLVPKKGNKEKMIELAYKNAELILSRDKEKLRREQLKTTGALNEIEKLLGISNIKRIESFDISNISGAQSVGSMVVYEDGKPKRNDYRKFKIKSVSGPDDYASMREVLYRRFTHESRYSKTDSGFAVLPDLIMMDGGKGQVGAALEVLEDLGIELPVCGMVKDDKHRTDRLYFKGSELELKTRTEAFKLITRIQDEVHRFAIEYHRSLRSKTQVKSILDDINGIGAVRRKALMKHFKNIESIKNADLSELKEVSGMDSKSAQSVYDFFRK</sequence>
<dbReference type="Pfam" id="PF08459">
    <property type="entry name" value="UvrC_RNaseH_dom"/>
    <property type="match status" value="1"/>
</dbReference>
<dbReference type="FunFam" id="3.40.1440.10:FF:000001">
    <property type="entry name" value="UvrABC system protein C"/>
    <property type="match status" value="1"/>
</dbReference>
<dbReference type="HOGENOM" id="CLU_014841_3_2_9"/>
<dbReference type="EMBL" id="ACZL01000012">
    <property type="protein sequence ID" value="EHI56104.1"/>
    <property type="molecule type" value="Genomic_DNA"/>
</dbReference>
<dbReference type="PANTHER" id="PTHR30562:SF1">
    <property type="entry name" value="UVRABC SYSTEM PROTEIN C"/>
    <property type="match status" value="1"/>
</dbReference>
<dbReference type="PATRIC" id="fig|679200.3.peg.669"/>
<dbReference type="SMART" id="SM00465">
    <property type="entry name" value="GIYc"/>
    <property type="match status" value="1"/>
</dbReference>
<keyword evidence="5 7" id="KW-0234">DNA repair</keyword>
<protein>
    <recommendedName>
        <fullName evidence="7">UvrABC system protein C</fullName>
        <shortName evidence="7">Protein UvrC</shortName>
    </recommendedName>
    <alternativeName>
        <fullName evidence="7">Excinuclease ABC subunit C</fullName>
    </alternativeName>
</protein>
<dbReference type="InterPro" id="IPR035901">
    <property type="entry name" value="GIY-YIG_endonuc_sf"/>
</dbReference>
<feature type="domain" description="GIY-YIG" evidence="10">
    <location>
        <begin position="14"/>
        <end position="93"/>
    </location>
</feature>
<evidence type="ECO:0000259" key="9">
    <source>
        <dbReference type="PROSITE" id="PS50151"/>
    </source>
</evidence>
<keyword evidence="8" id="KW-0175">Coiled coil</keyword>
<keyword evidence="1 7" id="KW-0963">Cytoplasm</keyword>
<evidence type="ECO:0000256" key="6">
    <source>
        <dbReference type="ARBA" id="ARBA00023236"/>
    </source>
</evidence>
<evidence type="ECO:0000313" key="12">
    <source>
        <dbReference type="EMBL" id="EHI56104.1"/>
    </source>
</evidence>
<dbReference type="GO" id="GO:0009432">
    <property type="term" value="P:SOS response"/>
    <property type="evidence" value="ECO:0007669"/>
    <property type="project" value="UniProtKB-UniRule"/>
</dbReference>
<dbReference type="InterPro" id="IPR047296">
    <property type="entry name" value="GIY-YIG_UvrC_Cho"/>
</dbReference>
<dbReference type="CDD" id="cd10434">
    <property type="entry name" value="GIY-YIG_UvrC_Cho"/>
    <property type="match status" value="1"/>
</dbReference>
<dbReference type="AlphaFoldDB" id="G5GGE4"/>
<dbReference type="Gene3D" id="4.10.860.10">
    <property type="entry name" value="UVR domain"/>
    <property type="match status" value="1"/>
</dbReference>
<evidence type="ECO:0000256" key="1">
    <source>
        <dbReference type="ARBA" id="ARBA00022490"/>
    </source>
</evidence>
<feature type="domain" description="UvrC family homology region profile" evidence="11">
    <location>
        <begin position="256"/>
        <end position="489"/>
    </location>
</feature>
<evidence type="ECO:0000256" key="4">
    <source>
        <dbReference type="ARBA" id="ARBA00022881"/>
    </source>
</evidence>
<dbReference type="Pfam" id="PF22920">
    <property type="entry name" value="UvrC_RNaseH"/>
    <property type="match status" value="1"/>
</dbReference>
<comment type="subunit">
    <text evidence="7">Interacts with UvrB in an incision complex.</text>
</comment>
<dbReference type="InterPro" id="IPR050066">
    <property type="entry name" value="UvrABC_protein_C"/>
</dbReference>
<dbReference type="InterPro" id="IPR001162">
    <property type="entry name" value="UvrC_RNase_H_dom"/>
</dbReference>
<dbReference type="Proteomes" id="UP000003011">
    <property type="component" value="Unassembled WGS sequence"/>
</dbReference>
<dbReference type="Gene3D" id="3.40.1440.10">
    <property type="entry name" value="GIY-YIG endonuclease"/>
    <property type="match status" value="1"/>
</dbReference>
<name>G5GGE4_9FIRM</name>
<dbReference type="InterPro" id="IPR036876">
    <property type="entry name" value="UVR_dom_sf"/>
</dbReference>
<evidence type="ECO:0000256" key="7">
    <source>
        <dbReference type="HAMAP-Rule" id="MF_00203"/>
    </source>
</evidence>
<dbReference type="InterPro" id="IPR010994">
    <property type="entry name" value="RuvA_2-like"/>
</dbReference>
<gene>
    <name evidence="7" type="primary">uvrC</name>
    <name evidence="12" type="ORF">HMPREF9333_00634</name>
</gene>
<accession>G5GGE4</accession>
<evidence type="ECO:0000256" key="3">
    <source>
        <dbReference type="ARBA" id="ARBA00022769"/>
    </source>
</evidence>
<dbReference type="NCBIfam" id="NF001824">
    <property type="entry name" value="PRK00558.1-5"/>
    <property type="match status" value="1"/>
</dbReference>
<dbReference type="PANTHER" id="PTHR30562">
    <property type="entry name" value="UVRC/OXIDOREDUCTASE"/>
    <property type="match status" value="1"/>
</dbReference>
<dbReference type="Pfam" id="PF02151">
    <property type="entry name" value="UVR"/>
    <property type="match status" value="1"/>
</dbReference>
<dbReference type="InterPro" id="IPR001943">
    <property type="entry name" value="UVR_dom"/>
</dbReference>
<keyword evidence="2 7" id="KW-0227">DNA damage</keyword>
<keyword evidence="13" id="KW-1185">Reference proteome</keyword>
<dbReference type="HAMAP" id="MF_00203">
    <property type="entry name" value="UvrC"/>
    <property type="match status" value="1"/>
</dbReference>
<evidence type="ECO:0000256" key="5">
    <source>
        <dbReference type="ARBA" id="ARBA00023204"/>
    </source>
</evidence>
<dbReference type="Pfam" id="PF14520">
    <property type="entry name" value="HHH_5"/>
    <property type="match status" value="1"/>
</dbReference>
<keyword evidence="3 7" id="KW-0228">DNA excision</keyword>
<dbReference type="SUPFAM" id="SSF82771">
    <property type="entry name" value="GIY-YIG endonuclease"/>
    <property type="match status" value="1"/>
</dbReference>
<evidence type="ECO:0000313" key="13">
    <source>
        <dbReference type="Proteomes" id="UP000003011"/>
    </source>
</evidence>
<dbReference type="GO" id="GO:0003677">
    <property type="term" value="F:DNA binding"/>
    <property type="evidence" value="ECO:0007669"/>
    <property type="project" value="UniProtKB-UniRule"/>
</dbReference>
<dbReference type="GO" id="GO:0006289">
    <property type="term" value="P:nucleotide-excision repair"/>
    <property type="evidence" value="ECO:0007669"/>
    <property type="project" value="UniProtKB-UniRule"/>
</dbReference>
<dbReference type="Gene3D" id="1.10.150.20">
    <property type="entry name" value="5' to 3' exonuclease, C-terminal subdomain"/>
    <property type="match status" value="1"/>
</dbReference>
<comment type="similarity">
    <text evidence="7">Belongs to the UvrC family.</text>
</comment>